<dbReference type="EMBL" id="JAJAGQ010000009">
    <property type="protein sequence ID" value="KAJ8554531.1"/>
    <property type="molecule type" value="Genomic_DNA"/>
</dbReference>
<organism evidence="2 3">
    <name type="scientific">Anisodus acutangulus</name>
    <dbReference type="NCBI Taxonomy" id="402998"/>
    <lineage>
        <taxon>Eukaryota</taxon>
        <taxon>Viridiplantae</taxon>
        <taxon>Streptophyta</taxon>
        <taxon>Embryophyta</taxon>
        <taxon>Tracheophyta</taxon>
        <taxon>Spermatophyta</taxon>
        <taxon>Magnoliopsida</taxon>
        <taxon>eudicotyledons</taxon>
        <taxon>Gunneridae</taxon>
        <taxon>Pentapetalae</taxon>
        <taxon>asterids</taxon>
        <taxon>lamiids</taxon>
        <taxon>Solanales</taxon>
        <taxon>Solanaceae</taxon>
        <taxon>Solanoideae</taxon>
        <taxon>Hyoscyameae</taxon>
        <taxon>Anisodus</taxon>
    </lineage>
</organism>
<evidence type="ECO:0000256" key="1">
    <source>
        <dbReference type="SAM" id="MobiDB-lite"/>
    </source>
</evidence>
<gene>
    <name evidence="2" type="ORF">K7X08_025209</name>
</gene>
<reference evidence="3" key="1">
    <citation type="journal article" date="2023" name="Proc. Natl. Acad. Sci. U.S.A.">
        <title>Genomic and structural basis for evolution of tropane alkaloid biosynthesis.</title>
        <authorList>
            <person name="Wanga Y.-J."/>
            <person name="Taina T."/>
            <person name="Yua J.-Y."/>
            <person name="Lia J."/>
            <person name="Xua B."/>
            <person name="Chenc J."/>
            <person name="D'Auriad J.C."/>
            <person name="Huanga J.-P."/>
            <person name="Huanga S.-X."/>
        </authorList>
    </citation>
    <scope>NUCLEOTIDE SEQUENCE [LARGE SCALE GENOMIC DNA]</scope>
    <source>
        <strain evidence="3">cv. KIB-2019</strain>
    </source>
</reference>
<feature type="compositionally biased region" description="Polar residues" evidence="1">
    <location>
        <begin position="46"/>
        <end position="82"/>
    </location>
</feature>
<sequence length="82" mass="9044">MSTPSIQINKLEPKQRGAGLMERDHADVVTPGKMDQNDIYGFEPANLNNANHEPNALRVSTSPDIIENPTQKPTEVTSSEKE</sequence>
<protein>
    <submittedName>
        <fullName evidence="2">Uncharacterized protein</fullName>
    </submittedName>
</protein>
<feature type="compositionally biased region" description="Basic and acidic residues" evidence="1">
    <location>
        <begin position="11"/>
        <end position="27"/>
    </location>
</feature>
<dbReference type="Proteomes" id="UP001152561">
    <property type="component" value="Unassembled WGS sequence"/>
</dbReference>
<evidence type="ECO:0000313" key="2">
    <source>
        <dbReference type="EMBL" id="KAJ8554531.1"/>
    </source>
</evidence>
<accession>A0A9Q1MCN9</accession>
<evidence type="ECO:0000313" key="3">
    <source>
        <dbReference type="Proteomes" id="UP001152561"/>
    </source>
</evidence>
<keyword evidence="3" id="KW-1185">Reference proteome</keyword>
<name>A0A9Q1MCN9_9SOLA</name>
<comment type="caution">
    <text evidence="2">The sequence shown here is derived from an EMBL/GenBank/DDBJ whole genome shotgun (WGS) entry which is preliminary data.</text>
</comment>
<feature type="region of interest" description="Disordered" evidence="1">
    <location>
        <begin position="1"/>
        <end position="82"/>
    </location>
</feature>
<dbReference type="AlphaFoldDB" id="A0A9Q1MCN9"/>
<proteinExistence type="predicted"/>